<name>R1HX53_9PSEU</name>
<sequence>MRGGVVPDEPAPSVEHWRRDFAMVKDTRVTTDLEALRIALSAWRTDFGFMTGTNHDEGDGQSRAPGAAPNQTFGQSRKNRLDCSG</sequence>
<gene>
    <name evidence="2" type="ORF">H480_13009</name>
</gene>
<dbReference type="PATRIC" id="fig|1292037.4.peg.2482"/>
<proteinExistence type="predicted"/>
<dbReference type="EMBL" id="AOUO01000171">
    <property type="protein sequence ID" value="EOD68125.1"/>
    <property type="molecule type" value="Genomic_DNA"/>
</dbReference>
<evidence type="ECO:0000256" key="1">
    <source>
        <dbReference type="SAM" id="MobiDB-lite"/>
    </source>
</evidence>
<comment type="caution">
    <text evidence="2">The sequence shown here is derived from an EMBL/GenBank/DDBJ whole genome shotgun (WGS) entry which is preliminary data.</text>
</comment>
<accession>R1HX53</accession>
<evidence type="ECO:0000313" key="3">
    <source>
        <dbReference type="Proteomes" id="UP000014139"/>
    </source>
</evidence>
<dbReference type="AlphaFoldDB" id="R1HX53"/>
<organism evidence="2 3">
    <name type="scientific">Amycolatopsis vancoresmycina DSM 44592</name>
    <dbReference type="NCBI Taxonomy" id="1292037"/>
    <lineage>
        <taxon>Bacteria</taxon>
        <taxon>Bacillati</taxon>
        <taxon>Actinomycetota</taxon>
        <taxon>Actinomycetes</taxon>
        <taxon>Pseudonocardiales</taxon>
        <taxon>Pseudonocardiaceae</taxon>
        <taxon>Amycolatopsis</taxon>
    </lineage>
</organism>
<feature type="region of interest" description="Disordered" evidence="1">
    <location>
        <begin position="50"/>
        <end position="85"/>
    </location>
</feature>
<dbReference type="Proteomes" id="UP000014139">
    <property type="component" value="Unassembled WGS sequence"/>
</dbReference>
<dbReference type="RefSeq" id="WP_003077346.1">
    <property type="nucleotide sequence ID" value="NZ_AOUO01000171.1"/>
</dbReference>
<keyword evidence="3" id="KW-1185">Reference proteome</keyword>
<evidence type="ECO:0000313" key="2">
    <source>
        <dbReference type="EMBL" id="EOD68125.1"/>
    </source>
</evidence>
<reference evidence="2 3" key="1">
    <citation type="submission" date="2013-02" db="EMBL/GenBank/DDBJ databases">
        <title>Draft genome sequence of Amycolatopsis vancoresmycina strain DSM 44592T.</title>
        <authorList>
            <person name="Kumar S."/>
            <person name="Kaur N."/>
            <person name="Kaur C."/>
            <person name="Raghava G.P.S."/>
            <person name="Mayilraj S."/>
        </authorList>
    </citation>
    <scope>NUCLEOTIDE SEQUENCE [LARGE SCALE GENOMIC DNA]</scope>
    <source>
        <strain evidence="2 3">DSM 44592</strain>
    </source>
</reference>
<protein>
    <submittedName>
        <fullName evidence="2">Uncharacterized protein</fullName>
    </submittedName>
</protein>